<evidence type="ECO:0000259" key="1">
    <source>
        <dbReference type="Pfam" id="PF01022"/>
    </source>
</evidence>
<dbReference type="InterPro" id="IPR001845">
    <property type="entry name" value="HTH_ArsR_DNA-bd_dom"/>
</dbReference>
<proteinExistence type="predicted"/>
<evidence type="ECO:0000313" key="3">
    <source>
        <dbReference type="EMBL" id="KKG05866.1"/>
    </source>
</evidence>
<gene>
    <name evidence="3" type="ORF">DU40_13540</name>
</gene>
<dbReference type="InterPro" id="IPR036390">
    <property type="entry name" value="WH_DNA-bd_sf"/>
</dbReference>
<comment type="caution">
    <text evidence="3">The sequence shown here is derived from an EMBL/GenBank/DDBJ whole genome shotgun (WGS) entry which is preliminary data.</text>
</comment>
<dbReference type="InterPro" id="IPR016490">
    <property type="entry name" value="Tscrpt_reg_HTH_AF0396-typ3"/>
</dbReference>
<dbReference type="InterPro" id="IPR036388">
    <property type="entry name" value="WH-like_DNA-bd_sf"/>
</dbReference>
<evidence type="ECO:0000313" key="4">
    <source>
        <dbReference type="Proteomes" id="UP000034597"/>
    </source>
</evidence>
<reference evidence="3 4" key="1">
    <citation type="journal article" date="2015" name="ISME J.">
        <title>Genomic and phenotypic differentiation among Methanosarcina mazei populations from Columbia River sediment.</title>
        <authorList>
            <person name="Youngblut N.D."/>
            <person name="Wirth J.S."/>
            <person name="Henriksen J.R."/>
            <person name="Smith M."/>
            <person name="Simon H."/>
            <person name="Metcalf W.W."/>
            <person name="Whitaker R.J."/>
        </authorList>
    </citation>
    <scope>NUCLEOTIDE SEQUENCE [LARGE SCALE GENOMIC DNA]</scope>
    <source>
        <strain evidence="3 4">2.F.T.0.2</strain>
    </source>
</reference>
<dbReference type="AlphaFoldDB" id="A0A0F8BTH5"/>
<dbReference type="PIRSF" id="PIRSF006692">
    <property type="entry name" value="TF_HTH_AF0396_prd"/>
    <property type="match status" value="1"/>
</dbReference>
<dbReference type="Pfam" id="PF01022">
    <property type="entry name" value="HTH_5"/>
    <property type="match status" value="1"/>
</dbReference>
<protein>
    <submittedName>
        <fullName evidence="3">ArsR family transcriptional regulator</fullName>
    </submittedName>
</protein>
<feature type="domain" description="Methanogenesis regulatory protein FilR1 middle" evidence="2">
    <location>
        <begin position="132"/>
        <end position="259"/>
    </location>
</feature>
<dbReference type="RefSeq" id="WP_048045637.1">
    <property type="nucleotide sequence ID" value="NZ_JJOT01000015.1"/>
</dbReference>
<dbReference type="SUPFAM" id="SSF46785">
    <property type="entry name" value="Winged helix' DNA-binding domain"/>
    <property type="match status" value="1"/>
</dbReference>
<dbReference type="PATRIC" id="fig|2209.60.peg.2903"/>
<dbReference type="Proteomes" id="UP000034597">
    <property type="component" value="Unassembled WGS sequence"/>
</dbReference>
<dbReference type="EMBL" id="JJOT01000015">
    <property type="protein sequence ID" value="KKG05866.1"/>
    <property type="molecule type" value="Genomic_DNA"/>
</dbReference>
<dbReference type="InterPro" id="IPR013561">
    <property type="entry name" value="FilR1_middle_dom"/>
</dbReference>
<dbReference type="GO" id="GO:0003700">
    <property type="term" value="F:DNA-binding transcription factor activity"/>
    <property type="evidence" value="ECO:0007669"/>
    <property type="project" value="InterPro"/>
</dbReference>
<accession>A0A0F8BTH5</accession>
<evidence type="ECO:0000259" key="2">
    <source>
        <dbReference type="Pfam" id="PF08350"/>
    </source>
</evidence>
<organism evidence="3 4">
    <name type="scientific">Methanosarcina mazei</name>
    <name type="common">Methanosarcina frisia</name>
    <dbReference type="NCBI Taxonomy" id="2209"/>
    <lineage>
        <taxon>Archaea</taxon>
        <taxon>Methanobacteriati</taxon>
        <taxon>Methanobacteriota</taxon>
        <taxon>Stenosarchaea group</taxon>
        <taxon>Methanomicrobia</taxon>
        <taxon>Methanosarcinales</taxon>
        <taxon>Methanosarcinaceae</taxon>
        <taxon>Methanosarcina</taxon>
    </lineage>
</organism>
<sequence length="267" mass="31352">MLYYSTLYDKTLDTIFFSDKRKNLLLLLKNGPKTIEEIKTELEVSSSPIMAQIRILLKDGLLVQNEDSYELSVKGKLIVPKMEPLLSTFQVFDENHDYWARQNLRTLPAHLLDRIGELGTCRELIPERTHIFDYPPEIMDPLYKSRIVMEISSFFRPGYPGLYLDLAQKGIEVSLVLERPIYRKLVRDYRKGVEEFLNMENTSLFVCDDRIDLASSIITDRFISLSMISKDGRYYNHEMVSFEKSALEWGRELFDYYKDMSEQVIKI</sequence>
<dbReference type="Gene3D" id="1.10.10.10">
    <property type="entry name" value="Winged helix-like DNA-binding domain superfamily/Winged helix DNA-binding domain"/>
    <property type="match status" value="1"/>
</dbReference>
<dbReference type="Pfam" id="PF08350">
    <property type="entry name" value="FilR1_middle"/>
    <property type="match status" value="1"/>
</dbReference>
<feature type="domain" description="HTH arsR-type" evidence="1">
    <location>
        <begin position="19"/>
        <end position="61"/>
    </location>
</feature>
<name>A0A0F8BTH5_METMZ</name>